<dbReference type="Proteomes" id="UP000734854">
    <property type="component" value="Unassembled WGS sequence"/>
</dbReference>
<proteinExistence type="predicted"/>
<reference evidence="2 3" key="1">
    <citation type="submission" date="2020-08" db="EMBL/GenBank/DDBJ databases">
        <title>Plant Genome Project.</title>
        <authorList>
            <person name="Zhang R.-G."/>
        </authorList>
    </citation>
    <scope>NUCLEOTIDE SEQUENCE [LARGE SCALE GENOMIC DNA]</scope>
    <source>
        <tissue evidence="2">Rhizome</tissue>
    </source>
</reference>
<comment type="caution">
    <text evidence="2">The sequence shown here is derived from an EMBL/GenBank/DDBJ whole genome shotgun (WGS) entry which is preliminary data.</text>
</comment>
<evidence type="ECO:0000313" key="2">
    <source>
        <dbReference type="EMBL" id="KAG6500564.1"/>
    </source>
</evidence>
<gene>
    <name evidence="2" type="ORF">ZIOFF_040412</name>
</gene>
<feature type="region of interest" description="Disordered" evidence="1">
    <location>
        <begin position="1"/>
        <end position="25"/>
    </location>
</feature>
<evidence type="ECO:0000313" key="3">
    <source>
        <dbReference type="Proteomes" id="UP000734854"/>
    </source>
</evidence>
<organism evidence="2 3">
    <name type="scientific">Zingiber officinale</name>
    <name type="common">Ginger</name>
    <name type="synonym">Amomum zingiber</name>
    <dbReference type="NCBI Taxonomy" id="94328"/>
    <lineage>
        <taxon>Eukaryota</taxon>
        <taxon>Viridiplantae</taxon>
        <taxon>Streptophyta</taxon>
        <taxon>Embryophyta</taxon>
        <taxon>Tracheophyta</taxon>
        <taxon>Spermatophyta</taxon>
        <taxon>Magnoliopsida</taxon>
        <taxon>Liliopsida</taxon>
        <taxon>Zingiberales</taxon>
        <taxon>Zingiberaceae</taxon>
        <taxon>Zingiber</taxon>
    </lineage>
</organism>
<dbReference type="EMBL" id="JACMSC010000011">
    <property type="protein sequence ID" value="KAG6500564.1"/>
    <property type="molecule type" value="Genomic_DNA"/>
</dbReference>
<dbReference type="AlphaFoldDB" id="A0A8J5G8S8"/>
<accession>A0A8J5G8S8</accession>
<evidence type="ECO:0000256" key="1">
    <source>
        <dbReference type="SAM" id="MobiDB-lite"/>
    </source>
</evidence>
<protein>
    <submittedName>
        <fullName evidence="2">Uncharacterized protein</fullName>
    </submittedName>
</protein>
<sequence length="175" mass="19551">MDLYGEGSSNAHDDPNGGDLEATRLQAKYSSIPAPNGPYHLLEQYEELAQSSKTRILHPEEHDKRTHMKDIEWTASRNVINSIRELELICRVKESDFRARSIQKRGLYFKDAIPTKKKPEKGINNGYQNKAAGASGNNPHQNKGRGVPTVRTSSEGIQARIEASIQCPKKAPEDN</sequence>
<name>A0A8J5G8S8_ZINOF</name>
<feature type="region of interest" description="Disordered" evidence="1">
    <location>
        <begin position="119"/>
        <end position="175"/>
    </location>
</feature>
<keyword evidence="3" id="KW-1185">Reference proteome</keyword>